<feature type="chain" id="PRO_5046338886" description="Porin" evidence="1">
    <location>
        <begin position="24"/>
        <end position="424"/>
    </location>
</feature>
<dbReference type="Proteomes" id="UP001143543">
    <property type="component" value="Unassembled WGS sequence"/>
</dbReference>
<keyword evidence="3" id="KW-1185">Reference proteome</keyword>
<gene>
    <name evidence="2" type="ORF">Y10_13860</name>
</gene>
<reference evidence="2" key="1">
    <citation type="submission" date="2022-07" db="EMBL/GenBank/DDBJ databases">
        <title>Taxonomy of Novel Oxalotrophic and Methylotrophic Bacteria.</title>
        <authorList>
            <person name="Sahin N."/>
            <person name="Tani A."/>
        </authorList>
    </citation>
    <scope>NUCLEOTIDE SEQUENCE</scope>
    <source>
        <strain evidence="2">Y10</strain>
    </source>
</reference>
<keyword evidence="1" id="KW-0732">Signal</keyword>
<proteinExistence type="predicted"/>
<evidence type="ECO:0000313" key="3">
    <source>
        <dbReference type="Proteomes" id="UP001143543"/>
    </source>
</evidence>
<dbReference type="SUPFAM" id="SSF56935">
    <property type="entry name" value="Porins"/>
    <property type="match status" value="1"/>
</dbReference>
<accession>A0ABQ5MHZ8</accession>
<evidence type="ECO:0008006" key="4">
    <source>
        <dbReference type="Google" id="ProtNLM"/>
    </source>
</evidence>
<evidence type="ECO:0000313" key="2">
    <source>
        <dbReference type="EMBL" id="GLB49018.1"/>
    </source>
</evidence>
<comment type="caution">
    <text evidence="2">The sequence shown here is derived from an EMBL/GenBank/DDBJ whole genome shotgun (WGS) entry which is preliminary data.</text>
</comment>
<protein>
    <recommendedName>
        <fullName evidence="4">Porin</fullName>
    </recommendedName>
</protein>
<dbReference type="RefSeq" id="WP_281764636.1">
    <property type="nucleotide sequence ID" value="NZ_BRVO01000001.1"/>
</dbReference>
<evidence type="ECO:0000256" key="1">
    <source>
        <dbReference type="SAM" id="SignalP"/>
    </source>
</evidence>
<feature type="signal peptide" evidence="1">
    <location>
        <begin position="1"/>
        <end position="23"/>
    </location>
</feature>
<dbReference type="EMBL" id="BRVO01000001">
    <property type="protein sequence ID" value="GLB49018.1"/>
    <property type="molecule type" value="Genomic_DNA"/>
</dbReference>
<sequence length="424" mass="47247">MKQQLNWLLVLLVMVLVTGTGLAQETEMGYYNEPGKKSINKFETTKVDSAAFDKVKVRVGGAFALQFQGLEHSNESGVPLADIGNEFNLATANLNFDVQLAEGVRMNLVTYLSSRHHEETWVKGGYIQFDKLPFVNSEALDKLMENVTIKVGHMEINYGDGHFRRTDNGNAIYNPFVGNLLMDAFATEIAGEVYYQKNGFLAMVGASNGEIKGDVTTHEAADPSIYFKLGFDKQINDELRTRLTGSYYSTNKSANNTLYAGDRGGSRYYYVMEPEAAEGDFSSYFRSGRVNPGFNYKVHALMFNPFVKYNGLEFFGTAEFSSGRTAAETENRNATQLAGELLYRFGANENFYVGGRYTTVNAELNGFDEEVNINRIQAGAGWFLTNNVLAKLEYVNQQYKDYPAGSILEGGEFKGFMVEAVISF</sequence>
<organism evidence="2 3">
    <name type="scientific">Neptunitalea lumnitzerae</name>
    <dbReference type="NCBI Taxonomy" id="2965509"/>
    <lineage>
        <taxon>Bacteria</taxon>
        <taxon>Pseudomonadati</taxon>
        <taxon>Bacteroidota</taxon>
        <taxon>Flavobacteriia</taxon>
        <taxon>Flavobacteriales</taxon>
        <taxon>Flavobacteriaceae</taxon>
        <taxon>Neptunitalea</taxon>
    </lineage>
</organism>
<name>A0ABQ5MHZ8_9FLAO</name>